<evidence type="ECO:0000256" key="3">
    <source>
        <dbReference type="ARBA" id="ARBA00022840"/>
    </source>
</evidence>
<dbReference type="GO" id="GO:0016301">
    <property type="term" value="F:kinase activity"/>
    <property type="evidence" value="ECO:0007669"/>
    <property type="project" value="UniProtKB-KW"/>
</dbReference>
<dbReference type="InterPro" id="IPR001404">
    <property type="entry name" value="Hsp90_fam"/>
</dbReference>
<dbReference type="EMBL" id="FUWZ01000003">
    <property type="protein sequence ID" value="SKA33210.1"/>
    <property type="molecule type" value="Genomic_DNA"/>
</dbReference>
<dbReference type="SUPFAM" id="SSF55874">
    <property type="entry name" value="ATPase domain of HSP90 chaperone/DNA topoisomerase II/histidine kinase"/>
    <property type="match status" value="1"/>
</dbReference>
<dbReference type="GO" id="GO:0051082">
    <property type="term" value="F:unfolded protein binding"/>
    <property type="evidence" value="ECO:0007669"/>
    <property type="project" value="InterPro"/>
</dbReference>
<dbReference type="AlphaFoldDB" id="A0A1T4SY71"/>
<dbReference type="OrthoDB" id="9802640at2"/>
<proteinExistence type="inferred from homology"/>
<keyword evidence="2" id="KW-0547">Nucleotide-binding</keyword>
<keyword evidence="3" id="KW-0067">ATP-binding</keyword>
<dbReference type="Proteomes" id="UP000190367">
    <property type="component" value="Unassembled WGS sequence"/>
</dbReference>
<dbReference type="CDD" id="cd00077">
    <property type="entry name" value="HDc"/>
    <property type="match status" value="1"/>
</dbReference>
<keyword evidence="7" id="KW-1185">Reference proteome</keyword>
<evidence type="ECO:0000259" key="5">
    <source>
        <dbReference type="Pfam" id="PF24391"/>
    </source>
</evidence>
<dbReference type="STRING" id="634771.SAMN04488128_103791"/>
<dbReference type="Gene3D" id="3.30.565.10">
    <property type="entry name" value="Histidine kinase-like ATPase, C-terminal domain"/>
    <property type="match status" value="1"/>
</dbReference>
<evidence type="ECO:0000256" key="1">
    <source>
        <dbReference type="ARBA" id="ARBA00008239"/>
    </source>
</evidence>
<dbReference type="RefSeq" id="WP_078671118.1">
    <property type="nucleotide sequence ID" value="NZ_FUWZ01000003.1"/>
</dbReference>
<dbReference type="Pfam" id="PF13589">
    <property type="entry name" value="HATPase_c_3"/>
    <property type="match status" value="1"/>
</dbReference>
<dbReference type="SUPFAM" id="SSF109604">
    <property type="entry name" value="HD-domain/PDEase-like"/>
    <property type="match status" value="1"/>
</dbReference>
<evidence type="ECO:0000256" key="2">
    <source>
        <dbReference type="ARBA" id="ARBA00022741"/>
    </source>
</evidence>
<dbReference type="PRINTS" id="PR00775">
    <property type="entry name" value="HEATSHOCK90"/>
</dbReference>
<keyword evidence="6" id="KW-0808">Transferase</keyword>
<reference evidence="7" key="1">
    <citation type="submission" date="2017-02" db="EMBL/GenBank/DDBJ databases">
        <authorList>
            <person name="Varghese N."/>
            <person name="Submissions S."/>
        </authorList>
    </citation>
    <scope>NUCLEOTIDE SEQUENCE [LARGE SCALE GENOMIC DNA]</scope>
    <source>
        <strain evidence="7">DSM 22224</strain>
    </source>
</reference>
<dbReference type="InterPro" id="IPR003607">
    <property type="entry name" value="HD/PDEase_dom"/>
</dbReference>
<dbReference type="GO" id="GO:0140662">
    <property type="term" value="F:ATP-dependent protein folding chaperone"/>
    <property type="evidence" value="ECO:0007669"/>
    <property type="project" value="InterPro"/>
</dbReference>
<feature type="domain" description="HD-CE" evidence="5">
    <location>
        <begin position="48"/>
        <end position="289"/>
    </location>
</feature>
<evidence type="ECO:0000313" key="7">
    <source>
        <dbReference type="Proteomes" id="UP000190367"/>
    </source>
</evidence>
<dbReference type="Pfam" id="PF24391">
    <property type="entry name" value="HD-CE"/>
    <property type="match status" value="1"/>
</dbReference>
<name>A0A1T4SY71_9BACT</name>
<evidence type="ECO:0000313" key="6">
    <source>
        <dbReference type="EMBL" id="SKA33210.1"/>
    </source>
</evidence>
<gene>
    <name evidence="6" type="ORF">SAMN04488128_103791</name>
</gene>
<dbReference type="InterPro" id="IPR056471">
    <property type="entry name" value="HD-CE"/>
</dbReference>
<dbReference type="Gene3D" id="1.10.3210.10">
    <property type="entry name" value="Hypothetical protein af1432"/>
    <property type="match status" value="1"/>
</dbReference>
<comment type="similarity">
    <text evidence="1">Belongs to the heat shock protein 90 family.</text>
</comment>
<dbReference type="PANTHER" id="PTHR11528">
    <property type="entry name" value="HEAT SHOCK PROTEIN 90 FAMILY MEMBER"/>
    <property type="match status" value="1"/>
</dbReference>
<sequence length="837" mass="96674">MNIDTDFKMDDLTLIKYLKSVDSPFLPKIQEVYEKVKDILNSRVQHVFPHYTLHNTGHSFRIMEYMSKLVSDLSKLNELEIVLMVYSALLHDIGMAVSEDDINSIKADSFPFCEVKFSSMKKIMGGNEVLALQEYVRRIHASLSGKYIRENLKDKLVIPKLTTLDFTKELALICEAHTEDYDWIQANLRTNEVRGDYSFNGQFIAAILRLADILDIDGNRTPYNLYKLISPKGISDEEWKQHFVISNNEKIVINEKTQQKKIVFHGKATSASIHRKILVYIGWVKNELTNSTALVNGMPAQYSLVYDTNPEVNIQTEGYTFSDYKMTLEFRAISSLLMGEKIYGSKSLGLRELIQNSLDSCRIRQETEEQKKEFGQDAYQPKIKVILDQDRDLAIIKDNGTGMSMDIIKKHFLNIGVSYYNSTDFLLKDFDYKPIGNFGIGFLSCFMLSDEVKVLTRHYKSKHKYLIELEKGNEWTSLTESEDVVFDGTEVILNYANFISVFDNKPQSVKDFLNTYFLTDGIDFELIDKSAKQIGKINNPIILSTPLDKGLVKIELQDYLKDIEGYALIKNKSNFIKKFDDLVFVGELYKYDDEDGLLPVKDFTCLEIDNYVNGNEIKYLTIPLVESHLEDDFLNGMKFTGDDVREVLEKLDRELTWISVIVPKDYQVSLSSEELDSRDYIFDKLTFEELEALGHSSSCKTKTSVETITLFEGRKNYLYLPFDKTERDGGLYWWKTPEKRKELFMRSVLIKDFRFNIPILASIFEINTIVANINSRKFIPDISRNNVDSKEKDLINYIIGKAIHIGASRVLTLEADEKVTLENFITTFYEQKTDYEK</sequence>
<dbReference type="GO" id="GO:0016887">
    <property type="term" value="F:ATP hydrolysis activity"/>
    <property type="evidence" value="ECO:0007669"/>
    <property type="project" value="InterPro"/>
</dbReference>
<evidence type="ECO:0000256" key="4">
    <source>
        <dbReference type="ARBA" id="ARBA00023186"/>
    </source>
</evidence>
<keyword evidence="4" id="KW-0143">Chaperone</keyword>
<keyword evidence="6" id="KW-0418">Kinase</keyword>
<accession>A0A1T4SY71</accession>
<dbReference type="InterPro" id="IPR020575">
    <property type="entry name" value="Hsp90_N"/>
</dbReference>
<organism evidence="6 7">
    <name type="scientific">Chitinophaga eiseniae</name>
    <dbReference type="NCBI Taxonomy" id="634771"/>
    <lineage>
        <taxon>Bacteria</taxon>
        <taxon>Pseudomonadati</taxon>
        <taxon>Bacteroidota</taxon>
        <taxon>Chitinophagia</taxon>
        <taxon>Chitinophagales</taxon>
        <taxon>Chitinophagaceae</taxon>
        <taxon>Chitinophaga</taxon>
    </lineage>
</organism>
<protein>
    <submittedName>
        <fullName evidence="6">Histidine kinase-, DNA gyrase B-, and HSP90-like ATPase</fullName>
    </submittedName>
</protein>
<dbReference type="GO" id="GO:0005524">
    <property type="term" value="F:ATP binding"/>
    <property type="evidence" value="ECO:0007669"/>
    <property type="project" value="UniProtKB-KW"/>
</dbReference>
<dbReference type="InterPro" id="IPR036890">
    <property type="entry name" value="HATPase_C_sf"/>
</dbReference>